<feature type="binding site" evidence="2">
    <location>
        <position position="353"/>
    </location>
    <ligand>
        <name>Ni(2+)</name>
        <dbReference type="ChEBI" id="CHEBI:49786"/>
    </ligand>
</feature>
<comment type="caution">
    <text evidence="4">The sequence shown here is derived from an EMBL/GenBank/DDBJ whole genome shotgun (WGS) entry which is preliminary data.</text>
</comment>
<evidence type="ECO:0000313" key="5">
    <source>
        <dbReference type="Proteomes" id="UP000050501"/>
    </source>
</evidence>
<feature type="binding site" evidence="2">
    <location>
        <position position="66"/>
    </location>
    <ligand>
        <name>Fe cation</name>
        <dbReference type="ChEBI" id="CHEBI:24875"/>
    </ligand>
</feature>
<feature type="domain" description="NADH-quinone oxidoreductase subunit D" evidence="3">
    <location>
        <begin position="286"/>
        <end position="359"/>
    </location>
</feature>
<evidence type="ECO:0000313" key="4">
    <source>
        <dbReference type="EMBL" id="KPL79622.1"/>
    </source>
</evidence>
<dbReference type="PANTHER" id="PTHR43485">
    <property type="entry name" value="HYDROGENASE-4 COMPONENT G"/>
    <property type="match status" value="1"/>
</dbReference>
<dbReference type="GO" id="GO:0008901">
    <property type="term" value="F:ferredoxin hydrogenase activity"/>
    <property type="evidence" value="ECO:0007669"/>
    <property type="project" value="InterPro"/>
</dbReference>
<dbReference type="Pfam" id="PF00374">
    <property type="entry name" value="NiFeSe_Hases"/>
    <property type="match status" value="1"/>
</dbReference>
<feature type="binding site" evidence="2">
    <location>
        <position position="320"/>
    </location>
    <ligand>
        <name>Mg(2+)</name>
        <dbReference type="ChEBI" id="CHEBI:18420"/>
    </ligand>
</feature>
<feature type="binding site" evidence="2">
    <location>
        <position position="63"/>
    </location>
    <ligand>
        <name>Ni(2+)</name>
        <dbReference type="ChEBI" id="CHEBI:49786"/>
    </ligand>
</feature>
<organism evidence="4 5">
    <name type="scientific">Levilinea saccharolytica</name>
    <dbReference type="NCBI Taxonomy" id="229921"/>
    <lineage>
        <taxon>Bacteria</taxon>
        <taxon>Bacillati</taxon>
        <taxon>Chloroflexota</taxon>
        <taxon>Anaerolineae</taxon>
        <taxon>Anaerolineales</taxon>
        <taxon>Anaerolineaceae</taxon>
        <taxon>Levilinea</taxon>
    </lineage>
</organism>
<dbReference type="PANTHER" id="PTHR43485:SF1">
    <property type="entry name" value="FORMATE HYDROGENLYASE SUBUNIT 5-RELATED"/>
    <property type="match status" value="1"/>
</dbReference>
<dbReference type="GO" id="GO:0016151">
    <property type="term" value="F:nickel cation binding"/>
    <property type="evidence" value="ECO:0007669"/>
    <property type="project" value="InterPro"/>
</dbReference>
<dbReference type="RefSeq" id="WP_062417787.1">
    <property type="nucleotide sequence ID" value="NZ_DF967974.1"/>
</dbReference>
<dbReference type="InterPro" id="IPR052197">
    <property type="entry name" value="ComplexI_49kDa-like"/>
</dbReference>
<evidence type="ECO:0000256" key="2">
    <source>
        <dbReference type="PIRSR" id="PIRSR601501-1"/>
    </source>
</evidence>
<dbReference type="Pfam" id="PF00346">
    <property type="entry name" value="Complex1_49kDa"/>
    <property type="match status" value="2"/>
</dbReference>
<feature type="binding site" evidence="2">
    <location>
        <position position="44"/>
    </location>
    <ligand>
        <name>Mg(2+)</name>
        <dbReference type="ChEBI" id="CHEBI:18420"/>
    </ligand>
</feature>
<accession>A0A0P6XS95</accession>
<sequence>MPFRIPIGPYHPALEEPYKLSIQSRGEIVEDVTIEVGFVHRGIELLAQRRNYIQDLVLVERVCGICSNIHTLTFCMAAEEIAGMQVPDRARFIRTIMAELERLHSHLLWAGIGSEDIGFQTMFMEIYALREQVMDVLEAISGNRVNYAMNCIGGVNRDITDPEGVLRAVRSIREGIQKTVIPIFTQNRTILGRTRGVGILTRDEAVTYGVVGPIARASGLAIDVRQDFPYAAYEDLGFQIVTQDSCDVTARVVVRALEMLESCRLIEKALLELPGGPIRPSELVTVVPPGETMMRVEAPRGEVVYYLKSDGSDTPARVKIRTPSDLNLPAIRAMARGQALGDMAIIQASVDPCCSCTDR</sequence>
<keyword evidence="2" id="KW-0408">Iron</keyword>
<dbReference type="GO" id="GO:0016651">
    <property type="term" value="F:oxidoreductase activity, acting on NAD(P)H"/>
    <property type="evidence" value="ECO:0007669"/>
    <property type="project" value="InterPro"/>
</dbReference>
<evidence type="ECO:0000259" key="3">
    <source>
        <dbReference type="Pfam" id="PF00346"/>
    </source>
</evidence>
<dbReference type="InterPro" id="IPR029014">
    <property type="entry name" value="NiFe-Hase_large"/>
</dbReference>
<evidence type="ECO:0000256" key="1">
    <source>
        <dbReference type="ARBA" id="ARBA00023002"/>
    </source>
</evidence>
<dbReference type="PATRIC" id="fig|229921.5.peg.1636"/>
<dbReference type="OrthoDB" id="9801496at2"/>
<comment type="cofactor">
    <cofactor evidence="2">
        <name>Ni(2+)</name>
        <dbReference type="ChEBI" id="CHEBI:49786"/>
    </cofactor>
</comment>
<dbReference type="AlphaFoldDB" id="A0A0P6XS95"/>
<protein>
    <submittedName>
        <fullName evidence="4">2-hydroxyacid dehydrogenase</fullName>
    </submittedName>
</protein>
<feature type="domain" description="NADH-quinone oxidoreductase subunit D" evidence="3">
    <location>
        <begin position="116"/>
        <end position="279"/>
    </location>
</feature>
<dbReference type="SUPFAM" id="SSF56762">
    <property type="entry name" value="HydB/Nqo4-like"/>
    <property type="match status" value="1"/>
</dbReference>
<dbReference type="EMBL" id="LGCM01000047">
    <property type="protein sequence ID" value="KPL79622.1"/>
    <property type="molecule type" value="Genomic_DNA"/>
</dbReference>
<dbReference type="Proteomes" id="UP000050501">
    <property type="component" value="Unassembled WGS sequence"/>
</dbReference>
<comment type="cofactor">
    <cofactor evidence="2">
        <name>Fe cation</name>
        <dbReference type="ChEBI" id="CHEBI:24875"/>
    </cofactor>
</comment>
<gene>
    <name evidence="4" type="ORF">ADN01_14155</name>
</gene>
<proteinExistence type="predicted"/>
<feature type="binding site" evidence="2">
    <location>
        <position position="66"/>
    </location>
    <ligand>
        <name>Ni(2+)</name>
        <dbReference type="ChEBI" id="CHEBI:49786"/>
    </ligand>
</feature>
<dbReference type="InterPro" id="IPR001501">
    <property type="entry name" value="Ni-dep_hyd_lsu"/>
</dbReference>
<dbReference type="STRING" id="229921.ADN01_14155"/>
<keyword evidence="2" id="KW-0533">Nickel</keyword>
<keyword evidence="1" id="KW-0560">Oxidoreductase</keyword>
<reference evidence="4 5" key="1">
    <citation type="submission" date="2015-07" db="EMBL/GenBank/DDBJ databases">
        <title>Genome sequence of Levilinea saccharolytica DSM 16555.</title>
        <authorList>
            <person name="Hemp J."/>
            <person name="Ward L.M."/>
            <person name="Pace L.A."/>
            <person name="Fischer W.W."/>
        </authorList>
    </citation>
    <scope>NUCLEOTIDE SEQUENCE [LARGE SCALE GENOMIC DNA]</scope>
    <source>
        <strain evidence="4 5">KIBI-1</strain>
    </source>
</reference>
<dbReference type="Gene3D" id="1.10.645.10">
    <property type="entry name" value="Cytochrome-c3 Hydrogenase, chain B"/>
    <property type="match status" value="1"/>
</dbReference>
<dbReference type="PROSITE" id="PS00507">
    <property type="entry name" value="NI_HGENASE_L_1"/>
    <property type="match status" value="1"/>
</dbReference>
<keyword evidence="5" id="KW-1185">Reference proteome</keyword>
<dbReference type="GO" id="GO:0051287">
    <property type="term" value="F:NAD binding"/>
    <property type="evidence" value="ECO:0007669"/>
    <property type="project" value="InterPro"/>
</dbReference>
<dbReference type="GO" id="GO:0048038">
    <property type="term" value="F:quinone binding"/>
    <property type="evidence" value="ECO:0007669"/>
    <property type="project" value="InterPro"/>
</dbReference>
<dbReference type="InterPro" id="IPR001135">
    <property type="entry name" value="NADH_Q_OxRdtase_suD"/>
</dbReference>
<dbReference type="InterPro" id="IPR018194">
    <property type="entry name" value="Ni-dep_hyd_lsu_Ni_BS"/>
</dbReference>
<feature type="binding site" evidence="2">
    <location>
        <position position="356"/>
    </location>
    <ligand>
        <name>Fe cation</name>
        <dbReference type="ChEBI" id="CHEBI:24875"/>
    </ligand>
</feature>
<keyword evidence="2" id="KW-0479">Metal-binding</keyword>
<keyword evidence="2" id="KW-0460">Magnesium</keyword>
<name>A0A0P6XS95_9CHLR</name>